<sequence length="39" mass="4318">MCHAEAIGLAIQISGNALFSSFYLNKLLIPVVKKETAYY</sequence>
<dbReference type="AlphaFoldDB" id="A0A2A5T6F6"/>
<name>A0A2A5T6F6_9GAMM</name>
<accession>A0A2A5T6F6</accession>
<gene>
    <name evidence="1" type="ORF">BTN49_0758</name>
</gene>
<reference evidence="2" key="1">
    <citation type="submission" date="2017-04" db="EMBL/GenBank/DDBJ databases">
        <title>Genome evolution of the luminous symbionts of deep sea anglerfish.</title>
        <authorList>
            <person name="Hendry T.A."/>
        </authorList>
    </citation>
    <scope>NUCLEOTIDE SEQUENCE [LARGE SCALE GENOMIC DNA]</scope>
</reference>
<organism evidence="1 2">
    <name type="scientific">Candidatus Enterovibrio escicola</name>
    <dbReference type="NCBI Taxonomy" id="1927127"/>
    <lineage>
        <taxon>Bacteria</taxon>
        <taxon>Pseudomonadati</taxon>
        <taxon>Pseudomonadota</taxon>
        <taxon>Gammaproteobacteria</taxon>
        <taxon>Vibrionales</taxon>
        <taxon>Vibrionaceae</taxon>
        <taxon>Enterovibrio</taxon>
    </lineage>
</organism>
<comment type="caution">
    <text evidence="1">The sequence shown here is derived from an EMBL/GenBank/DDBJ whole genome shotgun (WGS) entry which is preliminary data.</text>
</comment>
<evidence type="ECO:0000313" key="2">
    <source>
        <dbReference type="Proteomes" id="UP000219020"/>
    </source>
</evidence>
<dbReference type="EMBL" id="NBYY01000009">
    <property type="protein sequence ID" value="PCS23789.1"/>
    <property type="molecule type" value="Genomic_DNA"/>
</dbReference>
<evidence type="ECO:0000313" key="1">
    <source>
        <dbReference type="EMBL" id="PCS23789.1"/>
    </source>
</evidence>
<dbReference type="Proteomes" id="UP000219020">
    <property type="component" value="Unassembled WGS sequence"/>
</dbReference>
<proteinExistence type="predicted"/>
<keyword evidence="2" id="KW-1185">Reference proteome</keyword>
<protein>
    <submittedName>
        <fullName evidence="1">Uncharacterized protein</fullName>
    </submittedName>
</protein>